<comment type="caution">
    <text evidence="3">The sequence shown here is derived from an EMBL/GenBank/DDBJ whole genome shotgun (WGS) entry which is preliminary data.</text>
</comment>
<keyword evidence="1" id="KW-0378">Hydrolase</keyword>
<feature type="chain" id="PRO_5040981699" description="3-phytase" evidence="2">
    <location>
        <begin position="23"/>
        <end position="543"/>
    </location>
</feature>
<dbReference type="AlphaFoldDB" id="A0A9W9NUK2"/>
<dbReference type="GeneID" id="83202773"/>
<proteinExistence type="predicted"/>
<dbReference type="RefSeq" id="XP_058328360.1">
    <property type="nucleotide sequence ID" value="XM_058475470.1"/>
</dbReference>
<dbReference type="Proteomes" id="UP001150941">
    <property type="component" value="Unassembled WGS sequence"/>
</dbReference>
<dbReference type="InterPro" id="IPR029033">
    <property type="entry name" value="His_PPase_superfam"/>
</dbReference>
<evidence type="ECO:0000313" key="3">
    <source>
        <dbReference type="EMBL" id="KAJ5224949.1"/>
    </source>
</evidence>
<accession>A0A9W9NUK2</accession>
<dbReference type="FunFam" id="3.40.50.1240:FF:000045">
    <property type="entry name" value="Extracellular phytase, putative"/>
    <property type="match status" value="1"/>
</dbReference>
<reference evidence="3" key="1">
    <citation type="submission" date="2022-11" db="EMBL/GenBank/DDBJ databases">
        <authorList>
            <person name="Petersen C."/>
        </authorList>
    </citation>
    <scope>NUCLEOTIDE SEQUENCE</scope>
    <source>
        <strain evidence="3">IBT 19713</strain>
    </source>
</reference>
<dbReference type="EMBL" id="JAPQKS010000005">
    <property type="protein sequence ID" value="KAJ5224949.1"/>
    <property type="molecule type" value="Genomic_DNA"/>
</dbReference>
<evidence type="ECO:0008006" key="5">
    <source>
        <dbReference type="Google" id="ProtNLM"/>
    </source>
</evidence>
<keyword evidence="2" id="KW-0732">Signal</keyword>
<keyword evidence="4" id="KW-1185">Reference proteome</keyword>
<protein>
    <recommendedName>
        <fullName evidence="5">3-phytase</fullName>
    </recommendedName>
</protein>
<feature type="signal peptide" evidence="2">
    <location>
        <begin position="1"/>
        <end position="22"/>
    </location>
</feature>
<organism evidence="3 4">
    <name type="scientific">Penicillium chermesinum</name>
    <dbReference type="NCBI Taxonomy" id="63820"/>
    <lineage>
        <taxon>Eukaryota</taxon>
        <taxon>Fungi</taxon>
        <taxon>Dikarya</taxon>
        <taxon>Ascomycota</taxon>
        <taxon>Pezizomycotina</taxon>
        <taxon>Eurotiomycetes</taxon>
        <taxon>Eurotiomycetidae</taxon>
        <taxon>Eurotiales</taxon>
        <taxon>Aspergillaceae</taxon>
        <taxon>Penicillium</taxon>
    </lineage>
</organism>
<evidence type="ECO:0000256" key="1">
    <source>
        <dbReference type="ARBA" id="ARBA00022801"/>
    </source>
</evidence>
<gene>
    <name evidence="3" type="ORF">N7468_006174</name>
</gene>
<evidence type="ECO:0000313" key="4">
    <source>
        <dbReference type="Proteomes" id="UP001150941"/>
    </source>
</evidence>
<dbReference type="GO" id="GO:0003993">
    <property type="term" value="F:acid phosphatase activity"/>
    <property type="evidence" value="ECO:0007669"/>
    <property type="project" value="TreeGrafter"/>
</dbReference>
<dbReference type="InterPro" id="IPR000560">
    <property type="entry name" value="His_Pase_clade-2"/>
</dbReference>
<dbReference type="PANTHER" id="PTHR20963:SF43">
    <property type="entry name" value="PUTATIVE (AFU_ORTHOLOGUE AFUA_7G01240)-RELATED"/>
    <property type="match status" value="1"/>
</dbReference>
<evidence type="ECO:0000256" key="2">
    <source>
        <dbReference type="SAM" id="SignalP"/>
    </source>
</evidence>
<dbReference type="CDD" id="cd07061">
    <property type="entry name" value="HP_HAP_like"/>
    <property type="match status" value="1"/>
</dbReference>
<sequence length="543" mass="59406">MTVTNPCTIAILALAGSSAVHALPGASSSASASASASASSAAAGPTGTSYPSGFDMTKSWGNLSPYADSPGFDLPKGFPVECELSQVHVLHRHAQRYPTAYDDDGLNLARFAEKVATYAKEHPDTKVGSGPLEFLNHWEYLLGYETLLPTGAATEASSGALFWSQYGRLLYRAGRNEAAWDSSLNVYPNGTARPKPTFRTTSYPRILESARWWLSGFFGNTGANSSYAEYNLVIIPEEENFNNTLSSTSVCTNGSENAAIDELIFTGISTKAANERLAKFLPDDFGLNATDIFAMLNLCPYEYATLGRSSFCALFTEQEWRDFEYILDINFYGNYGFGAPSGRAQGIGYVQELAARLQSRLIKSSDSSINYTYDDNTKDFPLHQPMYMDMSHDDIIVSVLTALGLDYFKYGPHGLPGKVPHAPPRKFHLNEMTPFGARLFSEIWTCPRNVSFTNLQEQLYKNPDLSAESNTTDYIRFVLNNAPVPVEGLTACNGSVNGFCPLEKFLSSVPKLTDEAMYQEACFGNYNITGQVGNGQPIQTKST</sequence>
<dbReference type="SUPFAM" id="SSF53254">
    <property type="entry name" value="Phosphoglycerate mutase-like"/>
    <property type="match status" value="1"/>
</dbReference>
<dbReference type="Gene3D" id="3.40.50.1240">
    <property type="entry name" value="Phosphoglycerate mutase-like"/>
    <property type="match status" value="1"/>
</dbReference>
<dbReference type="OrthoDB" id="6509975at2759"/>
<dbReference type="Pfam" id="PF00328">
    <property type="entry name" value="His_Phos_2"/>
    <property type="match status" value="1"/>
</dbReference>
<dbReference type="PANTHER" id="PTHR20963">
    <property type="entry name" value="MULTIPLE INOSITOL POLYPHOSPHATE PHOSPHATASE-RELATED"/>
    <property type="match status" value="1"/>
</dbReference>
<name>A0A9W9NUK2_9EURO</name>
<reference evidence="3" key="2">
    <citation type="journal article" date="2023" name="IMA Fungus">
        <title>Comparative genomic study of the Penicillium genus elucidates a diverse pangenome and 15 lateral gene transfer events.</title>
        <authorList>
            <person name="Petersen C."/>
            <person name="Sorensen T."/>
            <person name="Nielsen M.R."/>
            <person name="Sondergaard T.E."/>
            <person name="Sorensen J.L."/>
            <person name="Fitzpatrick D.A."/>
            <person name="Frisvad J.C."/>
            <person name="Nielsen K.L."/>
        </authorList>
    </citation>
    <scope>NUCLEOTIDE SEQUENCE</scope>
    <source>
        <strain evidence="3">IBT 19713</strain>
    </source>
</reference>